<evidence type="ECO:0000259" key="1">
    <source>
        <dbReference type="PROSITE" id="PS51733"/>
    </source>
</evidence>
<organism evidence="2">
    <name type="scientific">marine metagenome</name>
    <dbReference type="NCBI Taxonomy" id="408172"/>
    <lineage>
        <taxon>unclassified sequences</taxon>
        <taxon>metagenomes</taxon>
        <taxon>ecological metagenomes</taxon>
    </lineage>
</organism>
<dbReference type="AlphaFoldDB" id="A0A382CTN5"/>
<dbReference type="InterPro" id="IPR004143">
    <property type="entry name" value="BPL_LPL_catalytic"/>
</dbReference>
<protein>
    <recommendedName>
        <fullName evidence="1">BPL/LPL catalytic domain-containing protein</fullName>
    </recommendedName>
</protein>
<dbReference type="EMBL" id="UINC01036082">
    <property type="protein sequence ID" value="SVB29506.1"/>
    <property type="molecule type" value="Genomic_DNA"/>
</dbReference>
<gene>
    <name evidence="2" type="ORF">METZ01_LOCUS182360</name>
</gene>
<reference evidence="2" key="1">
    <citation type="submission" date="2018-05" db="EMBL/GenBank/DDBJ databases">
        <authorList>
            <person name="Lanie J.A."/>
            <person name="Ng W.-L."/>
            <person name="Kazmierczak K.M."/>
            <person name="Andrzejewski T.M."/>
            <person name="Davidsen T.M."/>
            <person name="Wayne K.J."/>
            <person name="Tettelin H."/>
            <person name="Glass J.I."/>
            <person name="Rusch D."/>
            <person name="Podicherti R."/>
            <person name="Tsui H.-C.T."/>
            <person name="Winkler M.E."/>
        </authorList>
    </citation>
    <scope>NUCLEOTIDE SEQUENCE</scope>
</reference>
<dbReference type="InterPro" id="IPR045864">
    <property type="entry name" value="aa-tRNA-synth_II/BPL/LPL"/>
</dbReference>
<dbReference type="InterPro" id="IPR050664">
    <property type="entry name" value="Octanoyltrans_LipM/LipL"/>
</dbReference>
<dbReference type="Pfam" id="PF21948">
    <property type="entry name" value="LplA-B_cat"/>
    <property type="match status" value="1"/>
</dbReference>
<proteinExistence type="predicted"/>
<name>A0A382CTN5_9ZZZZ</name>
<dbReference type="Gene3D" id="3.30.930.10">
    <property type="entry name" value="Bira Bifunctional Protein, Domain 2"/>
    <property type="match status" value="1"/>
</dbReference>
<dbReference type="PROSITE" id="PS51733">
    <property type="entry name" value="BPL_LPL_CATALYTIC"/>
    <property type="match status" value="1"/>
</dbReference>
<dbReference type="PANTHER" id="PTHR43679">
    <property type="entry name" value="OCTANOYLTRANSFERASE LIPM-RELATED"/>
    <property type="match status" value="1"/>
</dbReference>
<dbReference type="PANTHER" id="PTHR43679:SF2">
    <property type="entry name" value="OCTANOYL-[GCVH]:PROTEIN N-OCTANOYLTRANSFERASE"/>
    <property type="match status" value="1"/>
</dbReference>
<evidence type="ECO:0000313" key="2">
    <source>
        <dbReference type="EMBL" id="SVB29506.1"/>
    </source>
</evidence>
<feature type="domain" description="BPL/LPL catalytic" evidence="1">
    <location>
        <begin position="13"/>
        <end position="196"/>
    </location>
</feature>
<accession>A0A382CTN5</accession>
<dbReference type="SUPFAM" id="SSF55681">
    <property type="entry name" value="Class II aaRS and biotin synthetases"/>
    <property type="match status" value="1"/>
</dbReference>
<sequence>MAADELLLKHSAAFGQAMLRFYLWDQPSASFGYFQRYTEVVSLTGLRPLIRRPTGGGLVLHDEAEWTYSLTFPPTHPWWQLKAEESYRCVHEWVRHAFEGCGVAVELCPETRAAGPGQCFVGAEKCDLLFNGQKIAGAAQRRNRNGLLIQGSVQAKATGVERGAWETAMLAEREWSEWQPGGSFIAEADALAKRLV</sequence>